<evidence type="ECO:0000313" key="1">
    <source>
        <dbReference type="EMBL" id="MDT2600377.1"/>
    </source>
</evidence>
<dbReference type="RefSeq" id="WP_311822649.1">
    <property type="nucleotide sequence ID" value="NZ_JARPYF010000006.1"/>
</dbReference>
<accession>A0ABU3F0F2</accession>
<reference evidence="1 2" key="1">
    <citation type="submission" date="2023-03" db="EMBL/GenBank/DDBJ databases">
        <authorList>
            <person name="Shen W."/>
            <person name="Cai J."/>
        </authorList>
    </citation>
    <scope>NUCLEOTIDE SEQUENCE [LARGE SCALE GENOMIC DNA]</scope>
    <source>
        <strain evidence="1 2">D6-4</strain>
    </source>
</reference>
<dbReference type="Proteomes" id="UP001252875">
    <property type="component" value="Unassembled WGS sequence"/>
</dbReference>
<sequence>MCKYCDGSIQEIEEKDYVHVDTSGRTIRIKVYPDGYEDGTCIYVRRKFCHGCGRKLEEDGD</sequence>
<keyword evidence="2" id="KW-1185">Reference proteome</keyword>
<gene>
    <name evidence="1" type="ORF">P7D85_11375</name>
</gene>
<proteinExistence type="predicted"/>
<dbReference type="EMBL" id="JARPYI010000006">
    <property type="protein sequence ID" value="MDT2600377.1"/>
    <property type="molecule type" value="Genomic_DNA"/>
</dbReference>
<organism evidence="1 2">
    <name type="scientific">Enterococcus hulanensis</name>
    <dbReference type="NCBI Taxonomy" id="2559929"/>
    <lineage>
        <taxon>Bacteria</taxon>
        <taxon>Bacillati</taxon>
        <taxon>Bacillota</taxon>
        <taxon>Bacilli</taxon>
        <taxon>Lactobacillales</taxon>
        <taxon>Enterococcaceae</taxon>
        <taxon>Enterococcus</taxon>
    </lineage>
</organism>
<evidence type="ECO:0000313" key="2">
    <source>
        <dbReference type="Proteomes" id="UP001252875"/>
    </source>
</evidence>
<protein>
    <submittedName>
        <fullName evidence="1">Uncharacterized protein</fullName>
    </submittedName>
</protein>
<comment type="caution">
    <text evidence="1">The sequence shown here is derived from an EMBL/GenBank/DDBJ whole genome shotgun (WGS) entry which is preliminary data.</text>
</comment>
<name>A0ABU3F0F2_9ENTE</name>